<comment type="caution">
    <text evidence="1">The sequence shown here is derived from an EMBL/GenBank/DDBJ whole genome shotgun (WGS) entry which is preliminary data.</text>
</comment>
<accession>A0A8H7T0V5</accession>
<proteinExistence type="predicted"/>
<keyword evidence="2" id="KW-1185">Reference proteome</keyword>
<evidence type="ECO:0000313" key="1">
    <source>
        <dbReference type="EMBL" id="KAG2238005.1"/>
    </source>
</evidence>
<dbReference type="AlphaFoldDB" id="A0A8H7T0V5"/>
<organism evidence="1 2">
    <name type="scientific">Thamnidium elegans</name>
    <dbReference type="NCBI Taxonomy" id="101142"/>
    <lineage>
        <taxon>Eukaryota</taxon>
        <taxon>Fungi</taxon>
        <taxon>Fungi incertae sedis</taxon>
        <taxon>Mucoromycota</taxon>
        <taxon>Mucoromycotina</taxon>
        <taxon>Mucoromycetes</taxon>
        <taxon>Mucorales</taxon>
        <taxon>Mucorineae</taxon>
        <taxon>Mucoraceae</taxon>
        <taxon>Thamnidium</taxon>
    </lineage>
</organism>
<sequence length="255" mass="28873">MNDNGLVSKLLLNDRKIINLIVQSLLGKNVSADDYAVASTEWANGSKSDILYVSGDKATNVRPPILIEIQCQVNQNFMTSLIRSSTSVYNRYKVLPIVLIFAIKGFSDNTTKEEFTTNKRQYLLKISSKFWAKECSLSSIASINEHIIQSPTDESVVLGYFLISGSLSLMLLEHKSNPTVQLIYNITMQIFLREGNGKASKKIVTDQILEDTKRQLEKILEEDTTQEPDIKKIKHPLYSICVTAWQKQGMEKHIR</sequence>
<name>A0A8H7T0V5_9FUNG</name>
<evidence type="ECO:0000313" key="2">
    <source>
        <dbReference type="Proteomes" id="UP000613177"/>
    </source>
</evidence>
<protein>
    <submittedName>
        <fullName evidence="1">Uncharacterized protein</fullName>
    </submittedName>
</protein>
<gene>
    <name evidence="1" type="ORF">INT48_002568</name>
</gene>
<dbReference type="Proteomes" id="UP000613177">
    <property type="component" value="Unassembled WGS sequence"/>
</dbReference>
<dbReference type="EMBL" id="JAEPRE010000001">
    <property type="protein sequence ID" value="KAG2238005.1"/>
    <property type="molecule type" value="Genomic_DNA"/>
</dbReference>
<reference evidence="1" key="1">
    <citation type="submission" date="2021-01" db="EMBL/GenBank/DDBJ databases">
        <title>Metabolic potential, ecology and presence of endohyphal bacteria is reflected in genomic diversity of Mucoromycotina.</title>
        <authorList>
            <person name="Muszewska A."/>
            <person name="Okrasinska A."/>
            <person name="Steczkiewicz K."/>
            <person name="Drgas O."/>
            <person name="Orlowska M."/>
            <person name="Perlinska-Lenart U."/>
            <person name="Aleksandrzak-Piekarczyk T."/>
            <person name="Szatraj K."/>
            <person name="Zielenkiewicz U."/>
            <person name="Pilsyk S."/>
            <person name="Malc E."/>
            <person name="Mieczkowski P."/>
            <person name="Kruszewska J.S."/>
            <person name="Biernat P."/>
            <person name="Pawlowska J."/>
        </authorList>
    </citation>
    <scope>NUCLEOTIDE SEQUENCE</scope>
    <source>
        <strain evidence="1">WA0000018081</strain>
    </source>
</reference>